<name>A0A9P7QXI7_9PEZI</name>
<proteinExistence type="predicted"/>
<dbReference type="AlphaFoldDB" id="A0A9P7QXI7"/>
<dbReference type="Proteomes" id="UP000699042">
    <property type="component" value="Unassembled WGS sequence"/>
</dbReference>
<sequence length="114" mass="12573">MIYPVHRHIPFRLRGVHDPRTLDAGVDSGWRGLERHGKKRGYQGVKVGRVADGWPRRRGSSLNYVSLVWFLVSSFDLVPGYAALAPSGVSSIPIPVALITLTVYPSYKPAGVFT</sequence>
<evidence type="ECO:0000313" key="2">
    <source>
        <dbReference type="Proteomes" id="UP000699042"/>
    </source>
</evidence>
<reference evidence="1" key="1">
    <citation type="submission" date="2021-05" db="EMBL/GenBank/DDBJ databases">
        <title>Comparative genomics of three Colletotrichum scovillei strains and genetic complementation revealed genes involved fungal growth and virulence on chili pepper.</title>
        <authorList>
            <person name="Hsieh D.-K."/>
            <person name="Chuang S.-C."/>
            <person name="Chen C.-Y."/>
            <person name="Chao Y.-T."/>
            <person name="Lu M.-Y.J."/>
            <person name="Lee M.-H."/>
            <person name="Shih M.-C."/>
        </authorList>
    </citation>
    <scope>NUCLEOTIDE SEQUENCE</scope>
    <source>
        <strain evidence="1">Coll-153</strain>
    </source>
</reference>
<keyword evidence="2" id="KW-1185">Reference proteome</keyword>
<comment type="caution">
    <text evidence="1">The sequence shown here is derived from an EMBL/GenBank/DDBJ whole genome shotgun (WGS) entry which is preliminary data.</text>
</comment>
<gene>
    <name evidence="1" type="ORF">JMJ77_004445</name>
</gene>
<organism evidence="1 2">
    <name type="scientific">Colletotrichum scovillei</name>
    <dbReference type="NCBI Taxonomy" id="1209932"/>
    <lineage>
        <taxon>Eukaryota</taxon>
        <taxon>Fungi</taxon>
        <taxon>Dikarya</taxon>
        <taxon>Ascomycota</taxon>
        <taxon>Pezizomycotina</taxon>
        <taxon>Sordariomycetes</taxon>
        <taxon>Hypocreomycetidae</taxon>
        <taxon>Glomerellales</taxon>
        <taxon>Glomerellaceae</taxon>
        <taxon>Colletotrichum</taxon>
        <taxon>Colletotrichum acutatum species complex</taxon>
    </lineage>
</organism>
<evidence type="ECO:0000313" key="1">
    <source>
        <dbReference type="EMBL" id="KAG7044987.1"/>
    </source>
</evidence>
<accession>A0A9P7QXI7</accession>
<protein>
    <submittedName>
        <fullName evidence="1">Uncharacterized protein</fullName>
    </submittedName>
</protein>
<dbReference type="EMBL" id="JAESDN010000010">
    <property type="protein sequence ID" value="KAG7044987.1"/>
    <property type="molecule type" value="Genomic_DNA"/>
</dbReference>